<dbReference type="GO" id="GO:0016887">
    <property type="term" value="F:ATP hydrolysis activity"/>
    <property type="evidence" value="ECO:0007669"/>
    <property type="project" value="InterPro"/>
</dbReference>
<dbReference type="AlphaFoldDB" id="E1ZIT2"/>
<accession>E1ZIT2</accession>
<dbReference type="PROSITE" id="PS50929">
    <property type="entry name" value="ABC_TM1F"/>
    <property type="match status" value="1"/>
</dbReference>
<dbReference type="GO" id="GO:0005743">
    <property type="term" value="C:mitochondrial inner membrane"/>
    <property type="evidence" value="ECO:0007669"/>
    <property type="project" value="TreeGrafter"/>
</dbReference>
<dbReference type="InterPro" id="IPR011527">
    <property type="entry name" value="ABC1_TM_dom"/>
</dbReference>
<dbReference type="Gene3D" id="1.20.1560.10">
    <property type="entry name" value="ABC transporter type 1, transmembrane domain"/>
    <property type="match status" value="2"/>
</dbReference>
<dbReference type="InterPro" id="IPR039421">
    <property type="entry name" value="Type_1_exporter"/>
</dbReference>
<feature type="domain" description="ABC transmembrane type-1" evidence="12">
    <location>
        <begin position="12"/>
        <end position="319"/>
    </location>
</feature>
<evidence type="ECO:0000256" key="6">
    <source>
        <dbReference type="ARBA" id="ARBA00022840"/>
    </source>
</evidence>
<evidence type="ECO:0000256" key="10">
    <source>
        <dbReference type="SAM" id="Phobius"/>
    </source>
</evidence>
<keyword evidence="3" id="KW-1003">Cell membrane</keyword>
<keyword evidence="6" id="KW-0067">ATP-binding</keyword>
<evidence type="ECO:0000256" key="8">
    <source>
        <dbReference type="ARBA" id="ARBA00023136"/>
    </source>
</evidence>
<dbReference type="Gene3D" id="3.40.50.300">
    <property type="entry name" value="P-loop containing nucleotide triphosphate hydrolases"/>
    <property type="match status" value="1"/>
</dbReference>
<keyword evidence="7 10" id="KW-1133">Transmembrane helix</keyword>
<keyword evidence="5" id="KW-0547">Nucleotide-binding</keyword>
<feature type="transmembrane region" description="Helical" evidence="10">
    <location>
        <begin position="266"/>
        <end position="284"/>
    </location>
</feature>
<name>E1ZIT2_CHLVA</name>
<dbReference type="InParanoid" id="E1ZIT2"/>
<proteinExistence type="predicted"/>
<dbReference type="OMA" id="QINEGMM"/>
<dbReference type="PANTHER" id="PTHR43394:SF1">
    <property type="entry name" value="ATP-BINDING CASSETTE SUB-FAMILY B MEMBER 10, MITOCHONDRIAL"/>
    <property type="match status" value="1"/>
</dbReference>
<dbReference type="KEGG" id="cvr:CHLNCDRAFT_135696"/>
<dbReference type="STRING" id="554065.E1ZIT2"/>
<evidence type="ECO:0000256" key="7">
    <source>
        <dbReference type="ARBA" id="ARBA00022989"/>
    </source>
</evidence>
<evidence type="ECO:0000313" key="14">
    <source>
        <dbReference type="Proteomes" id="UP000008141"/>
    </source>
</evidence>
<keyword evidence="2" id="KW-0813">Transport</keyword>
<dbReference type="GO" id="GO:0090374">
    <property type="term" value="P:oligopeptide export from mitochondrion"/>
    <property type="evidence" value="ECO:0007669"/>
    <property type="project" value="TreeGrafter"/>
</dbReference>
<evidence type="ECO:0000256" key="3">
    <source>
        <dbReference type="ARBA" id="ARBA00022475"/>
    </source>
</evidence>
<feature type="region of interest" description="Disordered" evidence="9">
    <location>
        <begin position="656"/>
        <end position="682"/>
    </location>
</feature>
<protein>
    <submittedName>
        <fullName evidence="13">Uncharacterized protein</fullName>
    </submittedName>
</protein>
<dbReference type="SMART" id="SM00382">
    <property type="entry name" value="AAA"/>
    <property type="match status" value="1"/>
</dbReference>
<dbReference type="EMBL" id="GL433848">
    <property type="protein sequence ID" value="EFN54387.1"/>
    <property type="molecule type" value="Genomic_DNA"/>
</dbReference>
<evidence type="ECO:0000256" key="4">
    <source>
        <dbReference type="ARBA" id="ARBA00022692"/>
    </source>
</evidence>
<dbReference type="GO" id="GO:0015421">
    <property type="term" value="F:ABC-type oligopeptide transporter activity"/>
    <property type="evidence" value="ECO:0007669"/>
    <property type="project" value="TreeGrafter"/>
</dbReference>
<organism evidence="14">
    <name type="scientific">Chlorella variabilis</name>
    <name type="common">Green alga</name>
    <dbReference type="NCBI Taxonomy" id="554065"/>
    <lineage>
        <taxon>Eukaryota</taxon>
        <taxon>Viridiplantae</taxon>
        <taxon>Chlorophyta</taxon>
        <taxon>core chlorophytes</taxon>
        <taxon>Trebouxiophyceae</taxon>
        <taxon>Chlorellales</taxon>
        <taxon>Chlorellaceae</taxon>
        <taxon>Chlorella clade</taxon>
        <taxon>Chlorella</taxon>
    </lineage>
</organism>
<feature type="transmembrane region" description="Helical" evidence="10">
    <location>
        <begin position="162"/>
        <end position="183"/>
    </location>
</feature>
<evidence type="ECO:0000313" key="13">
    <source>
        <dbReference type="EMBL" id="EFN54387.1"/>
    </source>
</evidence>
<dbReference type="GeneID" id="17353676"/>
<feature type="transmembrane region" description="Helical" evidence="10">
    <location>
        <begin position="12"/>
        <end position="32"/>
    </location>
</feature>
<dbReference type="Pfam" id="PF00664">
    <property type="entry name" value="ABC_membrane"/>
    <property type="match status" value="1"/>
</dbReference>
<dbReference type="RefSeq" id="XP_005846489.1">
    <property type="nucleotide sequence ID" value="XM_005846427.1"/>
</dbReference>
<keyword evidence="4 10" id="KW-0812">Transmembrane</keyword>
<feature type="transmembrane region" description="Helical" evidence="10">
    <location>
        <begin position="291"/>
        <end position="314"/>
    </location>
</feature>
<gene>
    <name evidence="13" type="ORF">CHLNCDRAFT_135696</name>
</gene>
<dbReference type="InterPro" id="IPR003439">
    <property type="entry name" value="ABC_transporter-like_ATP-bd"/>
</dbReference>
<dbReference type="PANTHER" id="PTHR43394">
    <property type="entry name" value="ATP-DEPENDENT PERMEASE MDL1, MITOCHONDRIAL"/>
    <property type="match status" value="1"/>
</dbReference>
<dbReference type="InterPro" id="IPR017871">
    <property type="entry name" value="ABC_transporter-like_CS"/>
</dbReference>
<dbReference type="GO" id="GO:0005886">
    <property type="term" value="C:plasma membrane"/>
    <property type="evidence" value="ECO:0007669"/>
    <property type="project" value="UniProtKB-SubCell"/>
</dbReference>
<evidence type="ECO:0000256" key="9">
    <source>
        <dbReference type="SAM" id="MobiDB-lite"/>
    </source>
</evidence>
<dbReference type="InterPro" id="IPR036640">
    <property type="entry name" value="ABC1_TM_sf"/>
</dbReference>
<evidence type="ECO:0000259" key="11">
    <source>
        <dbReference type="PROSITE" id="PS50893"/>
    </source>
</evidence>
<dbReference type="PROSITE" id="PS00211">
    <property type="entry name" value="ABC_TRANSPORTER_1"/>
    <property type="match status" value="1"/>
</dbReference>
<evidence type="ECO:0000259" key="12">
    <source>
        <dbReference type="PROSITE" id="PS50929"/>
    </source>
</evidence>
<reference evidence="13 14" key="1">
    <citation type="journal article" date="2010" name="Plant Cell">
        <title>The Chlorella variabilis NC64A genome reveals adaptation to photosymbiosis, coevolution with viruses, and cryptic sex.</title>
        <authorList>
            <person name="Blanc G."/>
            <person name="Duncan G."/>
            <person name="Agarkova I."/>
            <person name="Borodovsky M."/>
            <person name="Gurnon J."/>
            <person name="Kuo A."/>
            <person name="Lindquist E."/>
            <person name="Lucas S."/>
            <person name="Pangilinan J."/>
            <person name="Polle J."/>
            <person name="Salamov A."/>
            <person name="Terry A."/>
            <person name="Yamada T."/>
            <person name="Dunigan D.D."/>
            <person name="Grigoriev I.V."/>
            <person name="Claverie J.M."/>
            <person name="Van Etten J.L."/>
        </authorList>
    </citation>
    <scope>NUCLEOTIDE SEQUENCE [LARGE SCALE GENOMIC DNA]</scope>
    <source>
        <strain evidence="13 14">NC64A</strain>
    </source>
</reference>
<evidence type="ECO:0000256" key="1">
    <source>
        <dbReference type="ARBA" id="ARBA00004651"/>
    </source>
</evidence>
<evidence type="ECO:0000256" key="5">
    <source>
        <dbReference type="ARBA" id="ARBA00022741"/>
    </source>
</evidence>
<sequence length="682" mass="70927">METLRPDWPLLLLTTVVLVATIAFTLCFPLVIGEVFDLVRANGGLAGEGAAAAINPFAGLAPATAGAPPTSFTAVMLKLSACLVLSATGNAMVSWCSSLLGERFGHRLRGWLMGTLMARDQAFFDAASKGDLLSRLTLDVTVLQNTLADFIGQRGFRSMFEVVGALAMIALQQPLLAFVTLFITPALSRLLRAVVVRSSAIIYQRQQVAAKALDFASERLSQVQTVQVFAQEERETGAFRDLSACGYDMAQRYAFFQGIVEGAGRLAVNVGTVALLGLGGMLVIQNRISVGALLAVNVFNLFISVGLSSVAASLGELGKAVGALERVAELVVPTAAAAPAADSANAVASSNSISSETRAAAPSHSSSGDSGEQALVAGISGVAARALEMPTPNSTNGSGSSGQGGQVEFRDVWFRYPGAEDWAVKNFSLTLLPGQTVALVGPSGGGKSTIAALLLGLYHPLQGTILVNGQPLDPEDQAGGSAAAVGMAAVLQQAMLMSGSVREQISYGKPDAAIEEVLEAASAAHADKFVRQLPNGYETEVGERGHALSGGQKQRLAIARALLLHPTILVLDEVTSSLDVTSERYISDTLRSLAATKLIIAHRLSTVRRADVIAVVAGGMVVEQGSHHDLLRLEGGIYQRLVNTADLGAFWVHSGASDSSGSDEEGGKQQQEPDAAAEAVPA</sequence>
<dbReference type="OrthoDB" id="6500128at2759"/>
<dbReference type="SUPFAM" id="SSF52540">
    <property type="entry name" value="P-loop containing nucleoside triphosphate hydrolases"/>
    <property type="match status" value="1"/>
</dbReference>
<dbReference type="eggNOG" id="KOG0058">
    <property type="taxonomic scope" value="Eukaryota"/>
</dbReference>
<feature type="domain" description="ABC transporter" evidence="11">
    <location>
        <begin position="407"/>
        <end position="643"/>
    </location>
</feature>
<evidence type="ECO:0000256" key="2">
    <source>
        <dbReference type="ARBA" id="ARBA00022448"/>
    </source>
</evidence>
<keyword evidence="14" id="KW-1185">Reference proteome</keyword>
<dbReference type="InterPro" id="IPR027417">
    <property type="entry name" value="P-loop_NTPase"/>
</dbReference>
<dbReference type="Proteomes" id="UP000008141">
    <property type="component" value="Unassembled WGS sequence"/>
</dbReference>
<dbReference type="InterPro" id="IPR003593">
    <property type="entry name" value="AAA+_ATPase"/>
</dbReference>
<keyword evidence="8 10" id="KW-0472">Membrane</keyword>
<dbReference type="Pfam" id="PF00005">
    <property type="entry name" value="ABC_tran"/>
    <property type="match status" value="1"/>
</dbReference>
<comment type="subcellular location">
    <subcellularLocation>
        <location evidence="1">Cell membrane</location>
        <topology evidence="1">Multi-pass membrane protein</topology>
    </subcellularLocation>
</comment>
<dbReference type="GO" id="GO:0005524">
    <property type="term" value="F:ATP binding"/>
    <property type="evidence" value="ECO:0007669"/>
    <property type="project" value="UniProtKB-KW"/>
</dbReference>
<dbReference type="SUPFAM" id="SSF90123">
    <property type="entry name" value="ABC transporter transmembrane region"/>
    <property type="match status" value="1"/>
</dbReference>
<dbReference type="PROSITE" id="PS50893">
    <property type="entry name" value="ABC_TRANSPORTER_2"/>
    <property type="match status" value="1"/>
</dbReference>
<dbReference type="FunFam" id="3.40.50.300:FF:000221">
    <property type="entry name" value="Multidrug ABC transporter ATP-binding protein"/>
    <property type="match status" value="1"/>
</dbReference>